<dbReference type="InParanoid" id="Q02BK0"/>
<reference evidence="1" key="1">
    <citation type="submission" date="2006-10" db="EMBL/GenBank/DDBJ databases">
        <title>Complete sequence of Solibacter usitatus Ellin6076.</title>
        <authorList>
            <consortium name="US DOE Joint Genome Institute"/>
            <person name="Copeland A."/>
            <person name="Lucas S."/>
            <person name="Lapidus A."/>
            <person name="Barry K."/>
            <person name="Detter J.C."/>
            <person name="Glavina del Rio T."/>
            <person name="Hammon N."/>
            <person name="Israni S."/>
            <person name="Dalin E."/>
            <person name="Tice H."/>
            <person name="Pitluck S."/>
            <person name="Thompson L.S."/>
            <person name="Brettin T."/>
            <person name="Bruce D."/>
            <person name="Han C."/>
            <person name="Tapia R."/>
            <person name="Gilna P."/>
            <person name="Schmutz J."/>
            <person name="Larimer F."/>
            <person name="Land M."/>
            <person name="Hauser L."/>
            <person name="Kyrpides N."/>
            <person name="Mikhailova N."/>
            <person name="Janssen P.H."/>
            <person name="Kuske C.R."/>
            <person name="Richardson P."/>
        </authorList>
    </citation>
    <scope>NUCLEOTIDE SEQUENCE</scope>
    <source>
        <strain evidence="1">Ellin6076</strain>
    </source>
</reference>
<dbReference type="OrthoDB" id="7368301at2"/>
<dbReference type="SUPFAM" id="SSF53448">
    <property type="entry name" value="Nucleotide-diphospho-sugar transferases"/>
    <property type="match status" value="1"/>
</dbReference>
<dbReference type="eggNOG" id="COG1216">
    <property type="taxonomic scope" value="Bacteria"/>
</dbReference>
<dbReference type="EMBL" id="CP000473">
    <property type="protein sequence ID" value="ABJ81566.1"/>
    <property type="molecule type" value="Genomic_DNA"/>
</dbReference>
<protein>
    <submittedName>
        <fullName evidence="1">Uncharacterized protein</fullName>
    </submittedName>
</protein>
<dbReference type="InterPro" id="IPR029044">
    <property type="entry name" value="Nucleotide-diphossugar_trans"/>
</dbReference>
<accession>Q02BK0</accession>
<dbReference type="AlphaFoldDB" id="Q02BK0"/>
<dbReference type="STRING" id="234267.Acid_0560"/>
<evidence type="ECO:0000313" key="1">
    <source>
        <dbReference type="EMBL" id="ABJ81566.1"/>
    </source>
</evidence>
<sequence length="1042" mass="115690">MISVILYGRNDSYGYNLHKRGAISLNCLAALLSDPDDEILFVDCNTSNELPTFVEAIYDTLTPRAKALLRVFRVRPELHKRLVGGYTHLMVVEPPPRNIALRRSNPRNHWVLNTNTDILLVPRPGFRDLTDVARDLSDGLYTLPRFELPEALWETFPRSDPQATLQACRDLGPRLHLDEVTLSFPESRFDQVGDFMLSPRQALWDIHGFDERMIHGWHCDSNVCKRLYIYYGGRTESLADRLKGYHCDHTRVQTGMHQFDMKLDNNVQEFVFSLEDPYARHQAETWGLPNEPIEELDLANDPQARFVTAVERTLGAPQESYYQSDAVGIRNFVSVQAEHVLPYLANDLTVFTRSARFAYVGNHPRMLSLAARCVVELGFETPLDYAASLLTSGAPPENARAIDADPLPETLLASYDLLVFDLSLDVEGLNGMPAERVTDWPRPLRYSLGAVARCLEMCAELAGAGGTRVPDVVVINANHHTFRNFVNQFLLLTFTPFATHVRKGRPRVGEERRYRSNTWKQTEDDMRSFFGFGVDDASVPPVAIDESIDFTSAGPAASHKDGHWGATDHTGTWTDGDRAVLLFRPPSPVEGDVVACVTVNEALIGPEGDPIRVEVSLDGVPLANWSFFSRYEVVDAKVTIPAASLAGKEVCCLEFHVRNPQSAARLAKARGEQVFGDDPRALGFKVHRIVFRSYQRLRYRPGQILDFTAAGTGAVHTDECWSAPDGLGMWSFGPRSSLTLLPDKPMDQRAQVVFTVNDAALNNEHPTQTVRVLWNGLPAAEWNLGPARDAGELRILLPPDALLPSKPVNIAFEIAAPRRPLDLGLSTWDTRPLGFRLCRLRISPVGRLTYRPGDPIDFFEGGDSMAFVGDAMGSQWSFPGPRGSWTIGTRCSFHVTFDGPVAGDLPCAFVISDCMIPARAKPLPVTVKANGQAIAEWLLGDRNPHRQFATIPAAVLAQGAAAAPELTLVFEIPEPRSPESLGWNADPRPLGFLLARVVIGSREVAIPKFKADGGERPMYQRILGLPRYAAHLVRTLAKRYSS</sequence>
<proteinExistence type="predicted"/>
<organism evidence="1">
    <name type="scientific">Solibacter usitatus (strain Ellin6076)</name>
    <dbReference type="NCBI Taxonomy" id="234267"/>
    <lineage>
        <taxon>Bacteria</taxon>
        <taxon>Pseudomonadati</taxon>
        <taxon>Acidobacteriota</taxon>
        <taxon>Terriglobia</taxon>
        <taxon>Bryobacterales</taxon>
        <taxon>Solibacteraceae</taxon>
        <taxon>Candidatus Solibacter</taxon>
    </lineage>
</organism>
<gene>
    <name evidence="1" type="ordered locus">Acid_0560</name>
</gene>
<dbReference type="HOGENOM" id="CLU_296800_0_0_0"/>
<name>Q02BK0_SOLUE</name>
<dbReference type="KEGG" id="sus:Acid_0560"/>